<comment type="caution">
    <text evidence="8">The sequence shown here is derived from an EMBL/GenBank/DDBJ whole genome shotgun (WGS) entry which is preliminary data.</text>
</comment>
<organism evidence="8 9">
    <name type="scientific">Limobrevibacterium gyesilva</name>
    <dbReference type="NCBI Taxonomy" id="2991712"/>
    <lineage>
        <taxon>Bacteria</taxon>
        <taxon>Pseudomonadati</taxon>
        <taxon>Pseudomonadota</taxon>
        <taxon>Alphaproteobacteria</taxon>
        <taxon>Acetobacterales</taxon>
        <taxon>Acetobacteraceae</taxon>
        <taxon>Limobrevibacterium</taxon>
    </lineage>
</organism>
<dbReference type="GO" id="GO:0005524">
    <property type="term" value="F:ATP binding"/>
    <property type="evidence" value="ECO:0007669"/>
    <property type="project" value="UniProtKB-UniRule"/>
</dbReference>
<dbReference type="Gene3D" id="3.40.50.261">
    <property type="entry name" value="Succinyl-CoA synthetase domains"/>
    <property type="match status" value="2"/>
</dbReference>
<dbReference type="InterPro" id="IPR016181">
    <property type="entry name" value="Acyl_CoA_acyltransferase"/>
</dbReference>
<dbReference type="EC" id="2.3.1.-" evidence="8"/>
<keyword evidence="1" id="KW-0816">Tricarboxylic acid cycle</keyword>
<evidence type="ECO:0000313" key="9">
    <source>
        <dbReference type="Proteomes" id="UP001165679"/>
    </source>
</evidence>
<dbReference type="Gene3D" id="3.30.470.20">
    <property type="entry name" value="ATP-grasp fold, B domain"/>
    <property type="match status" value="1"/>
</dbReference>
<dbReference type="PANTHER" id="PTHR43334:SF1">
    <property type="entry name" value="3-HYDROXYPROPIONATE--COA LIGASE [ADP-FORMING]"/>
    <property type="match status" value="1"/>
</dbReference>
<dbReference type="GO" id="GO:0006099">
    <property type="term" value="P:tricarboxylic acid cycle"/>
    <property type="evidence" value="ECO:0007669"/>
    <property type="project" value="UniProtKB-KW"/>
</dbReference>
<dbReference type="SUPFAM" id="SSF55729">
    <property type="entry name" value="Acyl-CoA N-acyltransferases (Nat)"/>
    <property type="match status" value="1"/>
</dbReference>
<evidence type="ECO:0000256" key="2">
    <source>
        <dbReference type="ARBA" id="ARBA00022598"/>
    </source>
</evidence>
<evidence type="ECO:0000256" key="5">
    <source>
        <dbReference type="PROSITE-ProRule" id="PRU00409"/>
    </source>
</evidence>
<dbReference type="InterPro" id="IPR036291">
    <property type="entry name" value="NAD(P)-bd_dom_sf"/>
</dbReference>
<dbReference type="PROSITE" id="PS50975">
    <property type="entry name" value="ATP_GRASP"/>
    <property type="match status" value="1"/>
</dbReference>
<dbReference type="CDD" id="cd04301">
    <property type="entry name" value="NAT_SF"/>
    <property type="match status" value="1"/>
</dbReference>
<dbReference type="Pfam" id="PF13607">
    <property type="entry name" value="Succ_CoA_lig"/>
    <property type="match status" value="1"/>
</dbReference>
<keyword evidence="2" id="KW-0436">Ligase</keyword>
<dbReference type="SUPFAM" id="SSF52210">
    <property type="entry name" value="Succinyl-CoA synthetase domains"/>
    <property type="match status" value="2"/>
</dbReference>
<dbReference type="Pfam" id="PF00583">
    <property type="entry name" value="Acetyltransf_1"/>
    <property type="match status" value="1"/>
</dbReference>
<dbReference type="InterPro" id="IPR016102">
    <property type="entry name" value="Succinyl-CoA_synth-like"/>
</dbReference>
<keyword evidence="9" id="KW-1185">Reference proteome</keyword>
<evidence type="ECO:0000256" key="1">
    <source>
        <dbReference type="ARBA" id="ARBA00022532"/>
    </source>
</evidence>
<dbReference type="InterPro" id="IPR032875">
    <property type="entry name" value="Succ_CoA_lig_flav_dom"/>
</dbReference>
<evidence type="ECO:0000256" key="3">
    <source>
        <dbReference type="ARBA" id="ARBA00022741"/>
    </source>
</evidence>
<dbReference type="PROSITE" id="PS51186">
    <property type="entry name" value="GNAT"/>
    <property type="match status" value="1"/>
</dbReference>
<dbReference type="PANTHER" id="PTHR43334">
    <property type="entry name" value="ACETATE--COA LIGASE [ADP-FORMING]"/>
    <property type="match status" value="1"/>
</dbReference>
<evidence type="ECO:0000259" key="7">
    <source>
        <dbReference type="PROSITE" id="PS51186"/>
    </source>
</evidence>
<dbReference type="InterPro" id="IPR000182">
    <property type="entry name" value="GNAT_dom"/>
</dbReference>
<feature type="domain" description="ATP-grasp" evidence="6">
    <location>
        <begin position="495"/>
        <end position="531"/>
    </location>
</feature>
<keyword evidence="4 5" id="KW-0067">ATP-binding</keyword>
<keyword evidence="3 5" id="KW-0547">Nucleotide-binding</keyword>
<dbReference type="Gene3D" id="3.40.50.720">
    <property type="entry name" value="NAD(P)-binding Rossmann-like Domain"/>
    <property type="match status" value="1"/>
</dbReference>
<keyword evidence="8" id="KW-0012">Acyltransferase</keyword>
<dbReference type="InterPro" id="IPR011761">
    <property type="entry name" value="ATP-grasp"/>
</dbReference>
<sequence>MTMISRPGSGRFRPEALFRPSSIAVIGADTADGVQVMGNLLAGGFGGAILPVGPGLSAVSGVLAYPDIASLPVVPDLAVVCSPAEQVPAAFAELGRRGTHAAVVTGMAGGLRALASSSGVRSLGPGSFGISVPSLGLNATRSHLLARPGRIALVSQSAALCRAVLDWAEPNGVGFSHIVGIGGNDDIGFSLVLDWLSRDPGTGAILLDIRRIKDRRMFLSAARAAARLRPMVAIRAGGRLLDPSGDADATFVAALRRCGVLSVSTLEDLLAAAETLTRARPARGEALAIVTNAIGPAQLAADTALRDGLHLAQLTPETKGVIGLALPNAFGPRSDRAGTVPQPTVGDIVYVGPDNPIRLAEAASLLAGAEEVGGVLIVHAPTGEADAAGMQAIAAASGAIKVPLLVCAMGETTGAAHRRQLAEAGVPAFSAPEQSVRGFLHLVQNRRNRAAARELPPSTVLTLAPDRAQVQHLFRRARGRAAAKGHAALAQDEAMAVLAAYGVPTAPARVAMNAADAAVAAALLGFPVVLKRRRTDRLEPGARSGLALDLRDADQVRAAAHMLERRSGPDGAPPGFLVQRQVGRARELLVRVREDAVFGPTIAFGQGGTAADILYDVAVDLPPLNLTLARALISRTRVAATLGPLPDQPAANADMVADTLVRVSQLMVDFPEIAELDVNPLFADADGVLVADAWIRLRPPGEAGRLAISPYPAELAGAFVANGQTLVIRPIRPEDATAHVALFQRLSPEDIRYRFFSAMRELSAEQITRLTQVDYEREMAFVAVRESAGETVGVARLVCEPGTGEGEFAVVVQPDMKGRGLARHLMQRLIAWGRSQGLTAIVGHVLADNQPMLGFVRRLGFTLRRLPAEGDIFEARLPLSREAATPGTAA</sequence>
<dbReference type="SUPFAM" id="SSF56059">
    <property type="entry name" value="Glutathione synthetase ATP-binding domain-like"/>
    <property type="match status" value="1"/>
</dbReference>
<dbReference type="GO" id="GO:0016874">
    <property type="term" value="F:ligase activity"/>
    <property type="evidence" value="ECO:0007669"/>
    <property type="project" value="UniProtKB-KW"/>
</dbReference>
<keyword evidence="8" id="KW-0808">Transferase</keyword>
<evidence type="ECO:0000313" key="8">
    <source>
        <dbReference type="EMBL" id="MCW3475179.1"/>
    </source>
</evidence>
<dbReference type="Pfam" id="PF13549">
    <property type="entry name" value="ATP-grasp_5"/>
    <property type="match status" value="1"/>
</dbReference>
<proteinExistence type="predicted"/>
<dbReference type="Gene3D" id="3.40.630.30">
    <property type="match status" value="1"/>
</dbReference>
<accession>A0AA41YKS8</accession>
<protein>
    <submittedName>
        <fullName evidence="8">GNAT family N-acetyltransferase</fullName>
        <ecNumber evidence="8">2.3.1.-</ecNumber>
    </submittedName>
</protein>
<dbReference type="GO" id="GO:0016747">
    <property type="term" value="F:acyltransferase activity, transferring groups other than amino-acyl groups"/>
    <property type="evidence" value="ECO:0007669"/>
    <property type="project" value="InterPro"/>
</dbReference>
<evidence type="ECO:0000256" key="4">
    <source>
        <dbReference type="ARBA" id="ARBA00022840"/>
    </source>
</evidence>
<dbReference type="Gene3D" id="3.30.1490.20">
    <property type="entry name" value="ATP-grasp fold, A domain"/>
    <property type="match status" value="1"/>
</dbReference>
<gene>
    <name evidence="8" type="ORF">OL599_11405</name>
</gene>
<name>A0AA41YKS8_9PROT</name>
<dbReference type="SUPFAM" id="SSF51735">
    <property type="entry name" value="NAD(P)-binding Rossmann-fold domains"/>
    <property type="match status" value="1"/>
</dbReference>
<reference evidence="8" key="1">
    <citation type="submission" date="2022-09" db="EMBL/GenBank/DDBJ databases">
        <title>Rhodovastum sp. nov. RN2-1 isolated from soil in Seongnam, South Korea.</title>
        <authorList>
            <person name="Le N.T."/>
        </authorList>
    </citation>
    <scope>NUCLEOTIDE SEQUENCE</scope>
    <source>
        <strain evidence="8">RN2-1</strain>
    </source>
</reference>
<reference evidence="8" key="2">
    <citation type="submission" date="2022-10" db="EMBL/GenBank/DDBJ databases">
        <authorList>
            <person name="Trinh H.N."/>
        </authorList>
    </citation>
    <scope>NUCLEOTIDE SEQUENCE</scope>
    <source>
        <strain evidence="8">RN2-1</strain>
    </source>
</reference>
<dbReference type="AlphaFoldDB" id="A0AA41YKS8"/>
<dbReference type="InterPro" id="IPR051538">
    <property type="entry name" value="Acyl-CoA_Synth/Transferase"/>
</dbReference>
<dbReference type="InterPro" id="IPR003781">
    <property type="entry name" value="CoA-bd"/>
</dbReference>
<dbReference type="Proteomes" id="UP001165679">
    <property type="component" value="Unassembled WGS sequence"/>
</dbReference>
<evidence type="ECO:0000259" key="6">
    <source>
        <dbReference type="PROSITE" id="PS50975"/>
    </source>
</evidence>
<dbReference type="GO" id="GO:0046872">
    <property type="term" value="F:metal ion binding"/>
    <property type="evidence" value="ECO:0007669"/>
    <property type="project" value="InterPro"/>
</dbReference>
<dbReference type="InterPro" id="IPR013815">
    <property type="entry name" value="ATP_grasp_subdomain_1"/>
</dbReference>
<dbReference type="SMART" id="SM00881">
    <property type="entry name" value="CoA_binding"/>
    <property type="match status" value="1"/>
</dbReference>
<feature type="domain" description="N-acetyltransferase" evidence="7">
    <location>
        <begin position="726"/>
        <end position="880"/>
    </location>
</feature>
<dbReference type="EMBL" id="JAPDNT010000007">
    <property type="protein sequence ID" value="MCW3475179.1"/>
    <property type="molecule type" value="Genomic_DNA"/>
</dbReference>
<dbReference type="Pfam" id="PF13380">
    <property type="entry name" value="CoA_binding_2"/>
    <property type="match status" value="1"/>
</dbReference>